<dbReference type="PRINTS" id="PR00111">
    <property type="entry name" value="ABHYDROLASE"/>
</dbReference>
<evidence type="ECO:0000313" key="2">
    <source>
        <dbReference type="EMBL" id="GAA3057786.1"/>
    </source>
</evidence>
<name>A0ABP6LS20_9MICC</name>
<feature type="domain" description="Serine aminopeptidase S33" evidence="1">
    <location>
        <begin position="52"/>
        <end position="243"/>
    </location>
</feature>
<reference evidence="3" key="1">
    <citation type="journal article" date="2019" name="Int. J. Syst. Evol. Microbiol.">
        <title>The Global Catalogue of Microorganisms (GCM) 10K type strain sequencing project: providing services to taxonomists for standard genome sequencing and annotation.</title>
        <authorList>
            <consortium name="The Broad Institute Genomics Platform"/>
            <consortium name="The Broad Institute Genome Sequencing Center for Infectious Disease"/>
            <person name="Wu L."/>
            <person name="Ma J."/>
        </authorList>
    </citation>
    <scope>NUCLEOTIDE SEQUENCE [LARGE SCALE GENOMIC DNA]</scope>
    <source>
        <strain evidence="3">JCM 14309</strain>
    </source>
</reference>
<gene>
    <name evidence="2" type="ORF">GCM10010529_09520</name>
</gene>
<organism evidence="2 3">
    <name type="scientific">Nesterenkonia aethiopica</name>
    <dbReference type="NCBI Taxonomy" id="269144"/>
    <lineage>
        <taxon>Bacteria</taxon>
        <taxon>Bacillati</taxon>
        <taxon>Actinomycetota</taxon>
        <taxon>Actinomycetes</taxon>
        <taxon>Micrococcales</taxon>
        <taxon>Micrococcaceae</taxon>
        <taxon>Nesterenkonia</taxon>
    </lineage>
</organism>
<dbReference type="PANTHER" id="PTHR46438">
    <property type="entry name" value="ALPHA/BETA-HYDROLASES SUPERFAMILY PROTEIN"/>
    <property type="match status" value="1"/>
</dbReference>
<dbReference type="PANTHER" id="PTHR46438:SF11">
    <property type="entry name" value="LIPASE-RELATED"/>
    <property type="match status" value="1"/>
</dbReference>
<dbReference type="InterPro" id="IPR029058">
    <property type="entry name" value="AB_hydrolase_fold"/>
</dbReference>
<dbReference type="EMBL" id="BAAAVT010000005">
    <property type="protein sequence ID" value="GAA3057786.1"/>
    <property type="molecule type" value="Genomic_DNA"/>
</dbReference>
<dbReference type="RefSeq" id="WP_344684636.1">
    <property type="nucleotide sequence ID" value="NZ_BAAAVT010000005.1"/>
</dbReference>
<dbReference type="InterPro" id="IPR000073">
    <property type="entry name" value="AB_hydrolase_1"/>
</dbReference>
<dbReference type="SUPFAM" id="SSF53474">
    <property type="entry name" value="alpha/beta-Hydrolases"/>
    <property type="match status" value="1"/>
</dbReference>
<dbReference type="Gene3D" id="3.40.50.1820">
    <property type="entry name" value="alpha/beta hydrolase"/>
    <property type="match status" value="1"/>
</dbReference>
<dbReference type="InterPro" id="IPR022742">
    <property type="entry name" value="Hydrolase_4"/>
</dbReference>
<dbReference type="Proteomes" id="UP001500236">
    <property type="component" value="Unassembled WGS sequence"/>
</dbReference>
<keyword evidence="3" id="KW-1185">Reference proteome</keyword>
<protein>
    <recommendedName>
        <fullName evidence="1">Serine aminopeptidase S33 domain-containing protein</fullName>
    </recommendedName>
</protein>
<accession>A0ABP6LS20</accession>
<sequence>MTHPRSTLTLTPTLLASRIEDLASGERPLLLVGPSLGTSVSALWGPAVPHLQEQFVVIGWDLPGHGASRPSDGPYTLQDLADGVEEVLAGVVAEHGVPSSTPVLAAGVSIGGATTLTLAQRPGTRIDRLAAICTAARIGTPEGWAERAELVAQAGTPTMVEGSAQRWFAPGFMAEHPRVATSLLQSLQHADRHSYAHACHALGTHDLTGRLDRFTRPLLVINGAEDTVCPPADAAVIADGAAAGSVPVRAVTLPDVAHLAPAEAPEATARLLEELLDD</sequence>
<proteinExistence type="predicted"/>
<evidence type="ECO:0000313" key="3">
    <source>
        <dbReference type="Proteomes" id="UP001500236"/>
    </source>
</evidence>
<comment type="caution">
    <text evidence="2">The sequence shown here is derived from an EMBL/GenBank/DDBJ whole genome shotgun (WGS) entry which is preliminary data.</text>
</comment>
<dbReference type="Pfam" id="PF12146">
    <property type="entry name" value="Hydrolase_4"/>
    <property type="match status" value="1"/>
</dbReference>
<evidence type="ECO:0000259" key="1">
    <source>
        <dbReference type="Pfam" id="PF12146"/>
    </source>
</evidence>